<keyword evidence="2" id="KW-0378">Hydrolase</keyword>
<dbReference type="InterPro" id="IPR005269">
    <property type="entry name" value="LOG"/>
</dbReference>
<dbReference type="PANTHER" id="PTHR31223">
    <property type="entry name" value="LOG FAMILY PROTEIN YJL055W"/>
    <property type="match status" value="1"/>
</dbReference>
<evidence type="ECO:0000256" key="2">
    <source>
        <dbReference type="RuleBase" id="RU363015"/>
    </source>
</evidence>
<proteinExistence type="inferred from homology"/>
<gene>
    <name evidence="3" type="primary">yvdD</name>
    <name evidence="3" type="ORF">WFA24289_01007</name>
</gene>
<dbReference type="InterPro" id="IPR031100">
    <property type="entry name" value="LOG_fam"/>
</dbReference>
<dbReference type="Gene3D" id="3.40.50.450">
    <property type="match status" value="1"/>
</dbReference>
<protein>
    <recommendedName>
        <fullName evidence="2">Cytokinin riboside 5'-monophosphate phosphoribohydrolase</fullName>
        <ecNumber evidence="2">3.2.2.n1</ecNumber>
    </recommendedName>
</protein>
<accession>A0ABM8Z5Q1</accession>
<comment type="similarity">
    <text evidence="1 2">Belongs to the LOG family.</text>
</comment>
<dbReference type="EMBL" id="CAKKNS010000003">
    <property type="protein sequence ID" value="CAH0416696.1"/>
    <property type="molecule type" value="Genomic_DNA"/>
</dbReference>
<evidence type="ECO:0000256" key="1">
    <source>
        <dbReference type="ARBA" id="ARBA00006763"/>
    </source>
</evidence>
<dbReference type="EC" id="3.2.2.n1" evidence="2"/>
<keyword evidence="4" id="KW-1185">Reference proteome</keyword>
<keyword evidence="2" id="KW-0203">Cytokinin biosynthesis</keyword>
<dbReference type="NCBIfam" id="TIGR00730">
    <property type="entry name" value="Rossman fold protein, TIGR00730 family"/>
    <property type="match status" value="1"/>
</dbReference>
<dbReference type="SUPFAM" id="SSF102405">
    <property type="entry name" value="MCP/YpsA-like"/>
    <property type="match status" value="1"/>
</dbReference>
<dbReference type="Pfam" id="PF03641">
    <property type="entry name" value="Lysine_decarbox"/>
    <property type="match status" value="1"/>
</dbReference>
<evidence type="ECO:0000313" key="4">
    <source>
        <dbReference type="Proteomes" id="UP000789707"/>
    </source>
</evidence>
<sequence length="188" mass="20877">MERIAVYCGASIGNQEVYQQITTNLGQWLVDQKLGLVYGGGKYGLMGILANQVLDLGGDVIGIVPQNLADMGTILERLDDVRVVPDISERKLEMLRLSDGCLALPGGPGTLEEIVDAFSWMRIGDNLKPCAFYNVNGYYNDLQAMFQTMVNNDFLTQTDFDKLLFSDSLTEIYQFMDTYVPPVIDIKG</sequence>
<organism evidence="3 4">
    <name type="scientific">Periweissella fabaria</name>
    <dbReference type="NCBI Taxonomy" id="546157"/>
    <lineage>
        <taxon>Bacteria</taxon>
        <taxon>Bacillati</taxon>
        <taxon>Bacillota</taxon>
        <taxon>Bacilli</taxon>
        <taxon>Lactobacillales</taxon>
        <taxon>Lactobacillaceae</taxon>
        <taxon>Periweissella</taxon>
    </lineage>
</organism>
<dbReference type="PANTHER" id="PTHR31223:SF70">
    <property type="entry name" value="LOG FAMILY PROTEIN YJL055W"/>
    <property type="match status" value="1"/>
</dbReference>
<name>A0ABM8Z5Q1_9LACO</name>
<dbReference type="Proteomes" id="UP000789707">
    <property type="component" value="Unassembled WGS sequence"/>
</dbReference>
<comment type="caution">
    <text evidence="3">The sequence shown here is derived from an EMBL/GenBank/DDBJ whole genome shotgun (WGS) entry which is preliminary data.</text>
</comment>
<evidence type="ECO:0000313" key="3">
    <source>
        <dbReference type="EMBL" id="CAH0416696.1"/>
    </source>
</evidence>
<dbReference type="RefSeq" id="WP_230096733.1">
    <property type="nucleotide sequence ID" value="NZ_CAKKNS010000003.1"/>
</dbReference>
<reference evidence="3 4" key="1">
    <citation type="submission" date="2021-11" db="EMBL/GenBank/DDBJ databases">
        <authorList>
            <person name="Depoorter E."/>
        </authorList>
    </citation>
    <scope>NUCLEOTIDE SEQUENCE [LARGE SCALE GENOMIC DNA]</scope>
    <source>
        <strain evidence="3 4">LMG 24289</strain>
    </source>
</reference>